<dbReference type="SMART" id="SM00320">
    <property type="entry name" value="WD40"/>
    <property type="match status" value="2"/>
</dbReference>
<evidence type="ECO:0000313" key="8">
    <source>
        <dbReference type="EMBL" id="KAJ7783729.1"/>
    </source>
</evidence>
<keyword evidence="4" id="KW-0805">Transcription regulation</keyword>
<evidence type="ECO:0000256" key="6">
    <source>
        <dbReference type="PROSITE-ProRule" id="PRU00221"/>
    </source>
</evidence>
<dbReference type="PROSITE" id="PS50294">
    <property type="entry name" value="WD_REPEATS_REGION"/>
    <property type="match status" value="1"/>
</dbReference>
<keyword evidence="2 6" id="KW-0853">WD repeat</keyword>
<dbReference type="InterPro" id="IPR001680">
    <property type="entry name" value="WD40_rpt"/>
</dbReference>
<accession>A0AAD7KFT3</accession>
<evidence type="ECO:0000313" key="9">
    <source>
        <dbReference type="Proteomes" id="UP001215280"/>
    </source>
</evidence>
<dbReference type="Gene3D" id="2.130.10.10">
    <property type="entry name" value="YVTN repeat-like/Quinoprotein amine dehydrogenase"/>
    <property type="match status" value="1"/>
</dbReference>
<dbReference type="InterPro" id="IPR051243">
    <property type="entry name" value="PcG_WD-repeat"/>
</dbReference>
<organism evidence="8 9">
    <name type="scientific">Mycena maculata</name>
    <dbReference type="NCBI Taxonomy" id="230809"/>
    <lineage>
        <taxon>Eukaryota</taxon>
        <taxon>Fungi</taxon>
        <taxon>Dikarya</taxon>
        <taxon>Basidiomycota</taxon>
        <taxon>Agaricomycotina</taxon>
        <taxon>Agaricomycetes</taxon>
        <taxon>Agaricomycetidae</taxon>
        <taxon>Agaricales</taxon>
        <taxon>Marasmiineae</taxon>
        <taxon>Mycenaceae</taxon>
        <taxon>Mycena</taxon>
    </lineage>
</organism>
<evidence type="ECO:0000256" key="1">
    <source>
        <dbReference type="ARBA" id="ARBA00008075"/>
    </source>
</evidence>
<feature type="region of interest" description="Disordered" evidence="7">
    <location>
        <begin position="180"/>
        <end position="202"/>
    </location>
</feature>
<evidence type="ECO:0000256" key="4">
    <source>
        <dbReference type="ARBA" id="ARBA00023015"/>
    </source>
</evidence>
<protein>
    <recommendedName>
        <fullName evidence="10">WD40 repeat-like protein</fullName>
    </recommendedName>
</protein>
<dbReference type="Proteomes" id="UP001215280">
    <property type="component" value="Unassembled WGS sequence"/>
</dbReference>
<evidence type="ECO:0008006" key="10">
    <source>
        <dbReference type="Google" id="ProtNLM"/>
    </source>
</evidence>
<gene>
    <name evidence="8" type="ORF">DFH07DRAFT_788908</name>
</gene>
<dbReference type="PROSITE" id="PS50082">
    <property type="entry name" value="WD_REPEATS_2"/>
    <property type="match status" value="1"/>
</dbReference>
<keyword evidence="9" id="KW-1185">Reference proteome</keyword>
<proteinExistence type="inferred from homology"/>
<dbReference type="Pfam" id="PF00400">
    <property type="entry name" value="WD40"/>
    <property type="match status" value="2"/>
</dbReference>
<keyword evidence="3" id="KW-0677">Repeat</keyword>
<feature type="repeat" description="WD" evidence="6">
    <location>
        <begin position="217"/>
        <end position="258"/>
    </location>
</feature>
<dbReference type="AlphaFoldDB" id="A0AAD7KFT3"/>
<keyword evidence="5" id="KW-0804">Transcription</keyword>
<name>A0AAD7KFT3_9AGAR</name>
<dbReference type="SUPFAM" id="SSF50978">
    <property type="entry name" value="WD40 repeat-like"/>
    <property type="match status" value="1"/>
</dbReference>
<reference evidence="8" key="1">
    <citation type="submission" date="2023-03" db="EMBL/GenBank/DDBJ databases">
        <title>Massive genome expansion in bonnet fungi (Mycena s.s.) driven by repeated elements and novel gene families across ecological guilds.</title>
        <authorList>
            <consortium name="Lawrence Berkeley National Laboratory"/>
            <person name="Harder C.B."/>
            <person name="Miyauchi S."/>
            <person name="Viragh M."/>
            <person name="Kuo A."/>
            <person name="Thoen E."/>
            <person name="Andreopoulos B."/>
            <person name="Lu D."/>
            <person name="Skrede I."/>
            <person name="Drula E."/>
            <person name="Henrissat B."/>
            <person name="Morin E."/>
            <person name="Kohler A."/>
            <person name="Barry K."/>
            <person name="LaButti K."/>
            <person name="Morin E."/>
            <person name="Salamov A."/>
            <person name="Lipzen A."/>
            <person name="Mereny Z."/>
            <person name="Hegedus B."/>
            <person name="Baldrian P."/>
            <person name="Stursova M."/>
            <person name="Weitz H."/>
            <person name="Taylor A."/>
            <person name="Grigoriev I.V."/>
            <person name="Nagy L.G."/>
            <person name="Martin F."/>
            <person name="Kauserud H."/>
        </authorList>
    </citation>
    <scope>NUCLEOTIDE SEQUENCE</scope>
    <source>
        <strain evidence="8">CBHHK188m</strain>
    </source>
</reference>
<comment type="similarity">
    <text evidence="1">Belongs to the WD repeat ESC family.</text>
</comment>
<sequence>MATTDSPLKLVHRFALPAAGSENKLGSIQLFPWTKSSAGKIFNRRWHGSDQWSQMVADFSETFLVGYGGRLYICASRDAFCFDVTDPDNPADGAPQVAWALRTHRPYDPLALLADSRRFFVFNVRQKRIIGYILQHGGRITSIAVHPNSPNIFATTSADFTTRVYDLDFEVQKNIENPVWPPWTGPSHASAAHGTDGSDAEGSGLGRCIQILVGGRSGGHNWDVSGAAFHPRLPLIATCGADRHVKIWRIPSNSNETTVREDKPLFSARVTTARVLSIAWLADDLLLMHTGMTFIPIDAEISSSPMPTGEYPEERTYYDRFQHGTVDVFKWYGLKRYFPDHEPNPNPVMRGGPSDYQESKSYTVMATERLVPPSQMPDQVIEPISNISQQQAPGLDGSFLFAFPDSMGFSIVHAAGLTRRAVVPSEESGVDDLLVMTKMTKRIRLDDSPTTLDEPSTSVSTPRLIVEQFPNLEVEPAKPVEIAACAMTPSRIVVLGTNGNIWILKKT</sequence>
<evidence type="ECO:0000256" key="7">
    <source>
        <dbReference type="SAM" id="MobiDB-lite"/>
    </source>
</evidence>
<dbReference type="PANTHER" id="PTHR10253">
    <property type="entry name" value="POLYCOMB PROTEIN"/>
    <property type="match status" value="1"/>
</dbReference>
<dbReference type="InterPro" id="IPR015943">
    <property type="entry name" value="WD40/YVTN_repeat-like_dom_sf"/>
</dbReference>
<dbReference type="EMBL" id="JARJLG010000002">
    <property type="protein sequence ID" value="KAJ7783729.1"/>
    <property type="molecule type" value="Genomic_DNA"/>
</dbReference>
<dbReference type="InterPro" id="IPR036322">
    <property type="entry name" value="WD40_repeat_dom_sf"/>
</dbReference>
<evidence type="ECO:0000256" key="3">
    <source>
        <dbReference type="ARBA" id="ARBA00022737"/>
    </source>
</evidence>
<comment type="caution">
    <text evidence="8">The sequence shown here is derived from an EMBL/GenBank/DDBJ whole genome shotgun (WGS) entry which is preliminary data.</text>
</comment>
<evidence type="ECO:0000256" key="5">
    <source>
        <dbReference type="ARBA" id="ARBA00023163"/>
    </source>
</evidence>
<evidence type="ECO:0000256" key="2">
    <source>
        <dbReference type="ARBA" id="ARBA00022574"/>
    </source>
</evidence>